<feature type="transmembrane region" description="Helical" evidence="2">
    <location>
        <begin position="85"/>
        <end position="107"/>
    </location>
</feature>
<feature type="transmembrane region" description="Helical" evidence="2">
    <location>
        <begin position="127"/>
        <end position="146"/>
    </location>
</feature>
<dbReference type="GO" id="GO:0070762">
    <property type="term" value="C:nuclear pore transmembrane ring"/>
    <property type="evidence" value="ECO:0007669"/>
    <property type="project" value="TreeGrafter"/>
</dbReference>
<dbReference type="EMBL" id="CP090168">
    <property type="protein sequence ID" value="UJO19058.1"/>
    <property type="molecule type" value="Genomic_DNA"/>
</dbReference>
<dbReference type="OMA" id="QYATTFD"/>
<feature type="region of interest" description="Disordered" evidence="1">
    <location>
        <begin position="162"/>
        <end position="295"/>
    </location>
</feature>
<feature type="compositionally biased region" description="Basic and acidic residues" evidence="1">
    <location>
        <begin position="252"/>
        <end position="262"/>
    </location>
</feature>
<dbReference type="OrthoDB" id="429932at2759"/>
<dbReference type="InterPro" id="IPR012578">
    <property type="entry name" value="Nucl_pore_cmplx"/>
</dbReference>
<dbReference type="PANTHER" id="PTHR28003:SF1">
    <property type="entry name" value="NUCLEOPORIN POM34"/>
    <property type="match status" value="1"/>
</dbReference>
<evidence type="ECO:0000313" key="3">
    <source>
        <dbReference type="EMBL" id="UJO19058.1"/>
    </source>
</evidence>
<dbReference type="GO" id="GO:0006606">
    <property type="term" value="P:protein import into nucleus"/>
    <property type="evidence" value="ECO:0007669"/>
    <property type="project" value="TreeGrafter"/>
</dbReference>
<evidence type="ECO:0000256" key="2">
    <source>
        <dbReference type="SAM" id="Phobius"/>
    </source>
</evidence>
<keyword evidence="2" id="KW-0812">Transmembrane</keyword>
<dbReference type="RefSeq" id="XP_047763424.1">
    <property type="nucleotide sequence ID" value="XM_047906428.1"/>
</dbReference>
<feature type="compositionally biased region" description="Polar residues" evidence="1">
    <location>
        <begin position="265"/>
        <end position="274"/>
    </location>
</feature>
<name>A0A9Q8UQT9_PASFU</name>
<keyword evidence="2" id="KW-0472">Membrane</keyword>
<organism evidence="3 4">
    <name type="scientific">Passalora fulva</name>
    <name type="common">Tomato leaf mold</name>
    <name type="synonym">Cladosporium fulvum</name>
    <dbReference type="NCBI Taxonomy" id="5499"/>
    <lineage>
        <taxon>Eukaryota</taxon>
        <taxon>Fungi</taxon>
        <taxon>Dikarya</taxon>
        <taxon>Ascomycota</taxon>
        <taxon>Pezizomycotina</taxon>
        <taxon>Dothideomycetes</taxon>
        <taxon>Dothideomycetidae</taxon>
        <taxon>Mycosphaerellales</taxon>
        <taxon>Mycosphaerellaceae</taxon>
        <taxon>Fulvia</taxon>
    </lineage>
</organism>
<dbReference type="GO" id="GO:0005640">
    <property type="term" value="C:nuclear outer membrane"/>
    <property type="evidence" value="ECO:0007669"/>
    <property type="project" value="TreeGrafter"/>
</dbReference>
<feature type="compositionally biased region" description="Low complexity" evidence="1">
    <location>
        <begin position="189"/>
        <end position="209"/>
    </location>
</feature>
<feature type="compositionally biased region" description="Low complexity" evidence="1">
    <location>
        <begin position="219"/>
        <end position="233"/>
    </location>
</feature>
<dbReference type="AlphaFoldDB" id="A0A9Q8UQT9"/>
<evidence type="ECO:0000256" key="1">
    <source>
        <dbReference type="SAM" id="MobiDB-lite"/>
    </source>
</evidence>
<dbReference type="Pfam" id="PF08058">
    <property type="entry name" value="NPCC"/>
    <property type="match status" value="1"/>
</dbReference>
<evidence type="ECO:0000313" key="4">
    <source>
        <dbReference type="Proteomes" id="UP000756132"/>
    </source>
</evidence>
<feature type="region of interest" description="Disordered" evidence="1">
    <location>
        <begin position="46"/>
        <end position="65"/>
    </location>
</feature>
<dbReference type="GO" id="GO:0030474">
    <property type="term" value="P:spindle pole body duplication"/>
    <property type="evidence" value="ECO:0007669"/>
    <property type="project" value="TreeGrafter"/>
</dbReference>
<accession>A0A9Q8UQT9</accession>
<keyword evidence="2" id="KW-1133">Transmembrane helix</keyword>
<dbReference type="Proteomes" id="UP000756132">
    <property type="component" value="Chromosome 6"/>
</dbReference>
<dbReference type="KEGG" id="ffu:CLAFUR5_07280"/>
<protein>
    <submittedName>
        <fullName evidence="3">Uncharacterized protein</fullName>
    </submittedName>
</protein>
<dbReference type="GeneID" id="71987158"/>
<feature type="compositionally biased region" description="Polar residues" evidence="1">
    <location>
        <begin position="236"/>
        <end position="249"/>
    </location>
</feature>
<reference evidence="3" key="1">
    <citation type="submission" date="2021-12" db="EMBL/GenBank/DDBJ databases">
        <authorList>
            <person name="Zaccaron A."/>
            <person name="Stergiopoulos I."/>
        </authorList>
    </citation>
    <scope>NUCLEOTIDE SEQUENCE</scope>
    <source>
        <strain evidence="3">Race5_Kim</strain>
    </source>
</reference>
<gene>
    <name evidence="3" type="ORF">CLAFUR5_07280</name>
</gene>
<dbReference type="PANTHER" id="PTHR28003">
    <property type="entry name" value="NUCLEOPORIN POM34"/>
    <property type="match status" value="1"/>
</dbReference>
<proteinExistence type="predicted"/>
<keyword evidence="4" id="KW-1185">Reference proteome</keyword>
<sequence>MSSTAIIPSSQTVAQTAAGVKNEVKSISPFSNSSITLPALNLTPKKDAATPHKVNTPPPRHDSGWVHPRMNDVIRRRNATNFDGSNVKAILISSGLILFSFFVPNIYRSVIPHSWLQAIHPYQLYTLWAIDLLFLVNIIMSAMPLYRKADACEDIPLSPNQRSLLGLPPMSRPATPQEKEQWVTPPRFSKSATPRSTSSSIRPEPSGSPLSGRGTPLENSTSFSNSRRSTSGSPFAPSTQEQTIGSGSPYSDRLRSGGERRRLSYTNTRSSPLSLSEFEEAGRSAHTPTKGSKASVGLNNKWLYQTGRGSPSSDVGFGRRSRYAGFI</sequence>
<reference evidence="3" key="2">
    <citation type="journal article" date="2022" name="Microb. Genom.">
        <title>A chromosome-scale genome assembly of the tomato pathogen Cladosporium fulvum reveals a compartmentalized genome architecture and the presence of a dispensable chromosome.</title>
        <authorList>
            <person name="Zaccaron A.Z."/>
            <person name="Chen L.H."/>
            <person name="Samaras A."/>
            <person name="Stergiopoulos I."/>
        </authorList>
    </citation>
    <scope>NUCLEOTIDE SEQUENCE</scope>
    <source>
        <strain evidence="3">Race5_Kim</strain>
    </source>
</reference>